<organism evidence="1 2">
    <name type="scientific">Brucella haematophila</name>
    <dbReference type="NCBI Taxonomy" id="419474"/>
    <lineage>
        <taxon>Bacteria</taxon>
        <taxon>Pseudomonadati</taxon>
        <taxon>Pseudomonadota</taxon>
        <taxon>Alphaproteobacteria</taxon>
        <taxon>Hyphomicrobiales</taxon>
        <taxon>Brucellaceae</taxon>
        <taxon>Brucella/Ochrobactrum group</taxon>
        <taxon>Brucella</taxon>
    </lineage>
</organism>
<comment type="caution">
    <text evidence="1">The sequence shown here is derived from an EMBL/GenBank/DDBJ whole genome shotgun (WGS) entry which is preliminary data.</text>
</comment>
<name>A0ABX1DLM3_9HYPH</name>
<reference evidence="1 2" key="1">
    <citation type="submission" date="2020-03" db="EMBL/GenBank/DDBJ databases">
        <title>Whole genome sequencing of clinical and environmental type strains of Ochrobactrum.</title>
        <authorList>
            <person name="Dharne M."/>
        </authorList>
    </citation>
    <scope>NUCLEOTIDE SEQUENCE [LARGE SCALE GENOMIC DNA]</scope>
    <source>
        <strain evidence="1 2">CIP 109452</strain>
    </source>
</reference>
<dbReference type="Proteomes" id="UP000704467">
    <property type="component" value="Unassembled WGS sequence"/>
</dbReference>
<proteinExistence type="predicted"/>
<evidence type="ECO:0000313" key="2">
    <source>
        <dbReference type="Proteomes" id="UP000704467"/>
    </source>
</evidence>
<gene>
    <name evidence="1" type="ORF">HED55_01590</name>
</gene>
<dbReference type="EMBL" id="JAAVLN010000001">
    <property type="protein sequence ID" value="NKC02568.1"/>
    <property type="molecule type" value="Genomic_DNA"/>
</dbReference>
<sequence length="135" mass="14756">MIRFSWPFFQARFRDEALGKFGEGQVEDSLLAIPVEHLLLKRCLVQLADALFTDTGFTRFLGQIFDPLAKIGLAFRLGCVDGSFGRAAGAGEVLAVCAFDTAVEASRAAVMMEATNFIGNSHSFCREQQVPSKDC</sequence>
<accession>A0ABX1DLM3</accession>
<protein>
    <submittedName>
        <fullName evidence="1">Uncharacterized protein</fullName>
    </submittedName>
</protein>
<keyword evidence="2" id="KW-1185">Reference proteome</keyword>
<evidence type="ECO:0000313" key="1">
    <source>
        <dbReference type="EMBL" id="NKC02568.1"/>
    </source>
</evidence>